<evidence type="ECO:0000256" key="6">
    <source>
        <dbReference type="ARBA" id="ARBA00022737"/>
    </source>
</evidence>
<comment type="caution">
    <text evidence="17">The sequence shown here is derived from an EMBL/GenBank/DDBJ whole genome shotgun (WGS) entry which is preliminary data.</text>
</comment>
<feature type="disulfide bond" evidence="12">
    <location>
        <begin position="1360"/>
        <end position="1369"/>
    </location>
</feature>
<feature type="disulfide bond" evidence="12">
    <location>
        <begin position="369"/>
        <end position="378"/>
    </location>
</feature>
<dbReference type="PROSITE" id="PS00022">
    <property type="entry name" value="EGF_1"/>
    <property type="match status" value="15"/>
</dbReference>
<dbReference type="GO" id="GO:0005509">
    <property type="term" value="F:calcium ion binding"/>
    <property type="evidence" value="ECO:0007669"/>
    <property type="project" value="InterPro"/>
</dbReference>
<dbReference type="FunFam" id="2.10.25.10:FF:000282">
    <property type="entry name" value="Crumbs cell polarity complex component 2"/>
    <property type="match status" value="1"/>
</dbReference>
<dbReference type="SMART" id="SM00181">
    <property type="entry name" value="EGF"/>
    <property type="match status" value="19"/>
</dbReference>
<dbReference type="GO" id="GO:0045597">
    <property type="term" value="P:positive regulation of cell differentiation"/>
    <property type="evidence" value="ECO:0007669"/>
    <property type="project" value="UniProtKB-ARBA"/>
</dbReference>
<evidence type="ECO:0000256" key="1">
    <source>
        <dbReference type="ARBA" id="ARBA00004251"/>
    </source>
</evidence>
<evidence type="ECO:0000256" key="11">
    <source>
        <dbReference type="ARBA" id="ARBA00023180"/>
    </source>
</evidence>
<evidence type="ECO:0000256" key="3">
    <source>
        <dbReference type="ARBA" id="ARBA00022536"/>
    </source>
</evidence>
<feature type="domain" description="EGF-like" evidence="16">
    <location>
        <begin position="228"/>
        <end position="264"/>
    </location>
</feature>
<dbReference type="InterPro" id="IPR051355">
    <property type="entry name" value="Notch/Slit_guidance"/>
</dbReference>
<dbReference type="GO" id="GO:1901222">
    <property type="term" value="P:regulation of non-canonical NF-kappaB signal transduction"/>
    <property type="evidence" value="ECO:0007669"/>
    <property type="project" value="UniProtKB-ARBA"/>
</dbReference>
<dbReference type="InterPro" id="IPR000742">
    <property type="entry name" value="EGF"/>
</dbReference>
<dbReference type="FunFam" id="2.10.25.10:FF:000066">
    <property type="entry name" value="FAT atypical cadherin 4"/>
    <property type="match status" value="1"/>
</dbReference>
<dbReference type="Pfam" id="PF12661">
    <property type="entry name" value="hEGF"/>
    <property type="match status" value="5"/>
</dbReference>
<dbReference type="InterPro" id="IPR018097">
    <property type="entry name" value="EGF_Ca-bd_CS"/>
</dbReference>
<feature type="domain" description="EGF-like" evidence="16">
    <location>
        <begin position="113"/>
        <end position="150"/>
    </location>
</feature>
<feature type="domain" description="EGF-like" evidence="16">
    <location>
        <begin position="1218"/>
        <end position="1254"/>
    </location>
</feature>
<feature type="disulfide bond" evidence="12">
    <location>
        <begin position="1319"/>
        <end position="1328"/>
    </location>
</feature>
<comment type="caution">
    <text evidence="12">Lacks conserved residue(s) required for the propagation of feature annotation.</text>
</comment>
<accession>A0A553Q930</accession>
<dbReference type="FunFam" id="2.10.25.10:FF:000796">
    <property type="entry name" value="Crumbs cell polarity complex component 2b"/>
    <property type="match status" value="1"/>
</dbReference>
<dbReference type="PROSITE" id="PS00010">
    <property type="entry name" value="ASX_HYDROXYL"/>
    <property type="match status" value="13"/>
</dbReference>
<dbReference type="GO" id="GO:0043226">
    <property type="term" value="C:organelle"/>
    <property type="evidence" value="ECO:0007669"/>
    <property type="project" value="UniProtKB-ARBA"/>
</dbReference>
<gene>
    <name evidence="17" type="ORF">DNTS_004204</name>
</gene>
<feature type="disulfide bond" evidence="12">
    <location>
        <begin position="216"/>
        <end position="225"/>
    </location>
</feature>
<feature type="transmembrane region" description="Helical" evidence="14">
    <location>
        <begin position="1420"/>
        <end position="1443"/>
    </location>
</feature>
<dbReference type="FunFam" id="2.10.25.10:FF:000339">
    <property type="entry name" value="Crumbs cell polarity complex component 2"/>
    <property type="match status" value="1"/>
</dbReference>
<name>A0A553Q930_9TELE</name>
<sequence>MEIRTAHLKCPRTALLIMMMFKWVIKDTLLLVNLVTLPTGIFCSGSSDLCSSSPCQNGATCVDTMDDYVCLCSREGVRYMGRDCAELYDACILSECEGCVSEPGTDHYTCPMEINNCESGPCTGDRSECLNELNGFKCLCPPGFAGENCSQRITDCVDEPCFNNGTCRRRVDGFQCSCADGFRGETCEEDVDECDSHPCHNGAICVDGVNKYHCFCVPGYQGNNCEIDINECASRPCWNNGTCINGKDRYFCECTLGYTGVNCQTEIDECASNPCQNGATCHDHVGLYICDCVQGFEGSDCEINIDECESDPCQNGGICIDLIDGYKCDCGGTGYMGDHCEEDIPECASDPCQHGATCLEGVNHYNCTCWPGFEGDNCEVDIDECADGPCENDGECFEKSKPEHWETDWEFTYAIAAGYVCQCQPGYTGENCSVNINECVSDPCQNGGGCQDLVNGYECECPEGFTGVDCEINIDECESSPCFNGGVCEDGVAEYKCHCAEPEEGLLPWGGPQCTVELLGCIGHVCQNGATCLPLLEEEIHGYTCLCPPGFFDDLCSIPTTFSFSSPKHFLIEIPPLERRKRDTVYEHALSVGLRFRTTLHDMLLFFRGNADFFLSLEIVGGKLQAKAVSSTEGSLEAKLGGLVSDGEWHEVMVIIDEQDISLFLQVRGPSCDEQECKVEEKLEGGHETFLNHDSLTKVYVGGVPEEYTEFSLSGLGFLGCMEDLKIDGHVVLPHDLSQEEDTIEFGCIKTEWCQEDPQPCSQKGRCVDLWTGYRCDCYRPHYGHACSQDFSTWTFSNEDSTSFLAFELLSDFGRNFTVSFFLRTLKSSGLVFQLRRSGVQGTEEEEPYFTLYLQMGRLQVTSGVHQPVLSSPVFVCNGEMPLLQVEIREDQVFFIHQELRYELGSLPDLEVLAGDLVYVGGVPGEEGTNDWGGHYKGCLQDLRLNDVHLDVEEWNITHSETVYFSSEVENVLPGCMSDDTCKMDPCMNGGECIVTWNDFICSCPRDFTGKTCETRVWCVSDPCINGGRCVDLLDGFECITNATFDNTPLHYSTKGSLVNPATNVTMELRTRQTNAMLLRAWRGSELLLIGLLDSAIHIELHTENSLEPVKFSGQRRISDGNWHRLLVAMAHPEQYESNWIILVDGIIDGSSAPIHAGNLGFLKDSSSEVVLAEMYTGCLGAVRVGEVYLPFVDNTKSPQTARFWRRPDELVHFGCFGAPVCRSHPCRRGGTCVDLFNAFGCQCPPGWDGNTCEKEKDECASEPCLHGKCKDRFNGFDCLCHPGFAGLTCSENIDDCKPSKCKNGGTCIDGVNDFTCICPPKFSGTRCQYNYPPLKCEMDFACENDGVCHDTQWGANCTCPAGFSGERCERETDECASNPCLNGGSCQDRLNRFQCLCPAGFSGRFCETNRQAQQDRIPWLAIAVPLACGCILLVAIGLIFTLTTARRKRQSEGTYSPSHQEVAGARLEMDSMLKVPPEERLI</sequence>
<feature type="disulfide bond" evidence="12">
    <location>
        <begin position="292"/>
        <end position="301"/>
    </location>
</feature>
<organism evidence="17 18">
    <name type="scientific">Danionella cerebrum</name>
    <dbReference type="NCBI Taxonomy" id="2873325"/>
    <lineage>
        <taxon>Eukaryota</taxon>
        <taxon>Metazoa</taxon>
        <taxon>Chordata</taxon>
        <taxon>Craniata</taxon>
        <taxon>Vertebrata</taxon>
        <taxon>Euteleostomi</taxon>
        <taxon>Actinopterygii</taxon>
        <taxon>Neopterygii</taxon>
        <taxon>Teleostei</taxon>
        <taxon>Ostariophysi</taxon>
        <taxon>Cypriniformes</taxon>
        <taxon>Danionidae</taxon>
        <taxon>Danioninae</taxon>
        <taxon>Danionella</taxon>
    </lineage>
</organism>
<feature type="domain" description="EGF-like" evidence="16">
    <location>
        <begin position="152"/>
        <end position="188"/>
    </location>
</feature>
<feature type="disulfide bond" evidence="12">
    <location>
        <begin position="140"/>
        <end position="149"/>
    </location>
</feature>
<dbReference type="FunFam" id="2.10.25.10:FF:000434">
    <property type="entry name" value="Predicted protein"/>
    <property type="match status" value="1"/>
</dbReference>
<evidence type="ECO:0000256" key="10">
    <source>
        <dbReference type="ARBA" id="ARBA00023157"/>
    </source>
</evidence>
<feature type="domain" description="EGF-like" evidence="16">
    <location>
        <begin position="1293"/>
        <end position="1329"/>
    </location>
</feature>
<dbReference type="InterPro" id="IPR013320">
    <property type="entry name" value="ConA-like_dom_sf"/>
</dbReference>
<feature type="domain" description="EGF-like" evidence="16">
    <location>
        <begin position="750"/>
        <end position="788"/>
    </location>
</feature>
<dbReference type="FunFam" id="2.10.25.10:FF:000391">
    <property type="entry name" value="Weary, isoform C"/>
    <property type="match status" value="1"/>
</dbReference>
<dbReference type="Gene3D" id="2.60.120.200">
    <property type="match status" value="3"/>
</dbReference>
<dbReference type="InterPro" id="IPR009030">
    <property type="entry name" value="Growth_fac_rcpt_cys_sf"/>
</dbReference>
<evidence type="ECO:0000256" key="13">
    <source>
        <dbReference type="PROSITE-ProRule" id="PRU00122"/>
    </source>
</evidence>
<dbReference type="FunFam" id="2.60.120.200:FF:000130">
    <property type="entry name" value="Crumbs 2, cell polarity complex component"/>
    <property type="match status" value="1"/>
</dbReference>
<feature type="disulfide bond" evidence="12">
    <location>
        <begin position="1260"/>
        <end position="1270"/>
    </location>
</feature>
<feature type="domain" description="EGF-like" evidence="16">
    <location>
        <begin position="1256"/>
        <end position="1291"/>
    </location>
</feature>
<evidence type="ECO:0000259" key="16">
    <source>
        <dbReference type="PROSITE" id="PS50026"/>
    </source>
</evidence>
<proteinExistence type="predicted"/>
<keyword evidence="9 14" id="KW-0472">Membrane</keyword>
<feature type="disulfide bond" evidence="12">
    <location>
        <begin position="1244"/>
        <end position="1253"/>
    </location>
</feature>
<dbReference type="SUPFAM" id="SSF57196">
    <property type="entry name" value="EGF/Laminin"/>
    <property type="match status" value="11"/>
</dbReference>
<dbReference type="PRINTS" id="PR00010">
    <property type="entry name" value="EGFBLOOD"/>
</dbReference>
<keyword evidence="11" id="KW-0325">Glycoprotein</keyword>
<feature type="disulfide bond" evidence="13">
    <location>
        <begin position="721"/>
        <end position="748"/>
    </location>
</feature>
<feature type="disulfide bond" evidence="12">
    <location>
        <begin position="254"/>
        <end position="263"/>
    </location>
</feature>
<keyword evidence="2" id="KW-1003">Cell membrane</keyword>
<feature type="domain" description="EGF-like" evidence="16">
    <location>
        <begin position="46"/>
        <end position="85"/>
    </location>
</feature>
<keyword evidence="10 12" id="KW-1015">Disulfide bond</keyword>
<dbReference type="Pfam" id="PF02210">
    <property type="entry name" value="Laminin_G_2"/>
    <property type="match status" value="3"/>
</dbReference>
<keyword evidence="4 14" id="KW-0812">Transmembrane</keyword>
<dbReference type="FunFam" id="2.10.25.10:FF:000122">
    <property type="entry name" value="Protein crumbs homolog 2"/>
    <property type="match status" value="1"/>
</dbReference>
<dbReference type="GO" id="GO:0060218">
    <property type="term" value="P:hematopoietic stem cell differentiation"/>
    <property type="evidence" value="ECO:0007669"/>
    <property type="project" value="UniProtKB-ARBA"/>
</dbReference>
<evidence type="ECO:0000256" key="9">
    <source>
        <dbReference type="ARBA" id="ARBA00023136"/>
    </source>
</evidence>
<dbReference type="GO" id="GO:0007417">
    <property type="term" value="P:central nervous system development"/>
    <property type="evidence" value="ECO:0007669"/>
    <property type="project" value="UniProtKB-ARBA"/>
</dbReference>
<dbReference type="GO" id="GO:0051241">
    <property type="term" value="P:negative regulation of multicellular organismal process"/>
    <property type="evidence" value="ECO:0007669"/>
    <property type="project" value="UniProtKB-ARBA"/>
</dbReference>
<evidence type="ECO:0000259" key="15">
    <source>
        <dbReference type="PROSITE" id="PS50025"/>
    </source>
</evidence>
<dbReference type="FunFam" id="2.10.25.10:FF:000143">
    <property type="entry name" value="Protein crumbs 1"/>
    <property type="match status" value="1"/>
</dbReference>
<keyword evidence="8 14" id="KW-1133">Transmembrane helix</keyword>
<comment type="subcellular location">
    <subcellularLocation>
        <location evidence="1">Cell membrane</location>
        <topology evidence="1">Single-pass type I membrane protein</topology>
    </subcellularLocation>
</comment>
<feature type="domain" description="EGF-like" evidence="16">
    <location>
        <begin position="266"/>
        <end position="302"/>
    </location>
</feature>
<dbReference type="Gene3D" id="2.10.25.10">
    <property type="entry name" value="Laminin"/>
    <property type="match status" value="20"/>
</dbReference>
<feature type="disulfide bond" evidence="12">
    <location>
        <begin position="778"/>
        <end position="787"/>
    </location>
</feature>
<feature type="domain" description="EGF-like" evidence="16">
    <location>
        <begin position="304"/>
        <end position="341"/>
    </location>
</feature>
<dbReference type="GO" id="GO:0003008">
    <property type="term" value="P:system process"/>
    <property type="evidence" value="ECO:0007669"/>
    <property type="project" value="UniProtKB-ARBA"/>
</dbReference>
<dbReference type="CDD" id="cd00110">
    <property type="entry name" value="LamG"/>
    <property type="match status" value="3"/>
</dbReference>
<dbReference type="FunFam" id="2.10.25.10:FF:000004">
    <property type="entry name" value="Neurogenic locus notch 1"/>
    <property type="match status" value="1"/>
</dbReference>
<feature type="disulfide bond" evidence="12">
    <location>
        <begin position="178"/>
        <end position="187"/>
    </location>
</feature>
<dbReference type="GO" id="GO:0009986">
    <property type="term" value="C:cell surface"/>
    <property type="evidence" value="ECO:0007669"/>
    <property type="project" value="TreeGrafter"/>
</dbReference>
<dbReference type="PROSITE" id="PS01187">
    <property type="entry name" value="EGF_CA"/>
    <property type="match status" value="6"/>
</dbReference>
<evidence type="ECO:0000256" key="7">
    <source>
        <dbReference type="ARBA" id="ARBA00022837"/>
    </source>
</evidence>
<keyword evidence="5" id="KW-0732">Signal</keyword>
<feature type="domain" description="Laminin G" evidence="15">
    <location>
        <begin position="794"/>
        <end position="976"/>
    </location>
</feature>
<dbReference type="SMART" id="SM00282">
    <property type="entry name" value="LamG"/>
    <property type="match status" value="3"/>
</dbReference>
<dbReference type="SMART" id="SM00179">
    <property type="entry name" value="EGF_CA"/>
    <property type="match status" value="19"/>
</dbReference>
<feature type="domain" description="EGF-like" evidence="16">
    <location>
        <begin position="343"/>
        <end position="379"/>
    </location>
</feature>
<evidence type="ECO:0000256" key="2">
    <source>
        <dbReference type="ARBA" id="ARBA00022475"/>
    </source>
</evidence>
<feature type="domain" description="EGF-like" evidence="16">
    <location>
        <begin position="435"/>
        <end position="471"/>
    </location>
</feature>
<dbReference type="FunFam" id="2.10.25.10:FF:000208">
    <property type="entry name" value="Crumbs 2, cell polarity complex component"/>
    <property type="match status" value="1"/>
</dbReference>
<feature type="domain" description="EGF-like" evidence="16">
    <location>
        <begin position="381"/>
        <end position="433"/>
    </location>
</feature>
<feature type="domain" description="Laminin G" evidence="15">
    <location>
        <begin position="1042"/>
        <end position="1216"/>
    </location>
</feature>
<keyword evidence="18" id="KW-1185">Reference proteome</keyword>
<dbReference type="FunFam" id="2.60.120.200:FF:000081">
    <property type="entry name" value="Crumbs 1, cell polarity complex component"/>
    <property type="match status" value="1"/>
</dbReference>
<dbReference type="PANTHER" id="PTHR45836">
    <property type="entry name" value="SLIT HOMOLOG"/>
    <property type="match status" value="1"/>
</dbReference>
<dbReference type="OrthoDB" id="283575at2759"/>
<dbReference type="GO" id="GO:0007219">
    <property type="term" value="P:Notch signaling pathway"/>
    <property type="evidence" value="ECO:0007669"/>
    <property type="project" value="TreeGrafter"/>
</dbReference>
<dbReference type="GO" id="GO:0030855">
    <property type="term" value="P:epithelial cell differentiation"/>
    <property type="evidence" value="ECO:0007669"/>
    <property type="project" value="UniProtKB-ARBA"/>
</dbReference>
<evidence type="ECO:0000256" key="12">
    <source>
        <dbReference type="PROSITE-ProRule" id="PRU00076"/>
    </source>
</evidence>
<evidence type="ECO:0000256" key="5">
    <source>
        <dbReference type="ARBA" id="ARBA00022729"/>
    </source>
</evidence>
<dbReference type="InterPro" id="IPR000152">
    <property type="entry name" value="EGF-type_Asp/Asn_hydroxyl_site"/>
</dbReference>
<keyword evidence="6" id="KW-0677">Repeat</keyword>
<keyword evidence="3 12" id="KW-0245">EGF-like domain</keyword>
<feature type="domain" description="EGF-like" evidence="16">
    <location>
        <begin position="190"/>
        <end position="226"/>
    </location>
</feature>
<dbReference type="FunFam" id="2.10.25.10:FF:000252">
    <property type="entry name" value="Crumbs homolog 1 (Drosophila)"/>
    <property type="match status" value="1"/>
</dbReference>
<feature type="domain" description="EGF-like" evidence="16">
    <location>
        <begin position="1333"/>
        <end position="1370"/>
    </location>
</feature>
<feature type="disulfide bond" evidence="12">
    <location>
        <begin position="1004"/>
        <end position="1013"/>
    </location>
</feature>
<feature type="disulfide bond" evidence="12">
    <location>
        <begin position="423"/>
        <end position="432"/>
    </location>
</feature>
<dbReference type="GO" id="GO:0007411">
    <property type="term" value="P:axon guidance"/>
    <property type="evidence" value="ECO:0007669"/>
    <property type="project" value="TreeGrafter"/>
</dbReference>
<dbReference type="SUPFAM" id="SSF57184">
    <property type="entry name" value="Growth factor receptor domain"/>
    <property type="match status" value="2"/>
</dbReference>
<feature type="disulfide bond" evidence="12">
    <location>
        <begin position="547"/>
        <end position="556"/>
    </location>
</feature>
<feature type="domain" description="EGF-like" evidence="16">
    <location>
        <begin position="978"/>
        <end position="1014"/>
    </location>
</feature>
<dbReference type="EMBL" id="SRMA01026218">
    <property type="protein sequence ID" value="TRY86428.1"/>
    <property type="molecule type" value="Genomic_DNA"/>
</dbReference>
<feature type="domain" description="EGF-like" evidence="16">
    <location>
        <begin position="517"/>
        <end position="557"/>
    </location>
</feature>
<dbReference type="PROSITE" id="PS01186">
    <property type="entry name" value="EGF_2"/>
    <property type="match status" value="13"/>
</dbReference>
<evidence type="ECO:0000256" key="14">
    <source>
        <dbReference type="SAM" id="Phobius"/>
    </source>
</evidence>
<protein>
    <submittedName>
        <fullName evidence="17">Uncharacterized protein</fullName>
    </submittedName>
</protein>
<dbReference type="FunFam" id="2.10.25.10:FF:000123">
    <property type="entry name" value="Crumbs homolog 1 (Drosophila)"/>
    <property type="match status" value="1"/>
</dbReference>
<dbReference type="InterPro" id="IPR013032">
    <property type="entry name" value="EGF-like_CS"/>
</dbReference>
<feature type="disulfide bond" evidence="12">
    <location>
        <begin position="1281"/>
        <end position="1290"/>
    </location>
</feature>
<dbReference type="FunFam" id="2.10.25.10:FF:000006">
    <property type="entry name" value="Versican core protein-like isoform 1"/>
    <property type="match status" value="1"/>
</dbReference>
<reference evidence="17 18" key="1">
    <citation type="journal article" date="2019" name="Sci. Data">
        <title>Hybrid genome assembly and annotation of Danionella translucida.</title>
        <authorList>
            <person name="Kadobianskyi M."/>
            <person name="Schulze L."/>
            <person name="Schuelke M."/>
            <person name="Judkewitz B."/>
        </authorList>
    </citation>
    <scope>NUCLEOTIDE SEQUENCE [LARGE SCALE GENOMIC DNA]</scope>
    <source>
        <strain evidence="17 18">Bolton</strain>
    </source>
</reference>
<evidence type="ECO:0000313" key="17">
    <source>
        <dbReference type="EMBL" id="TRY86428.1"/>
    </source>
</evidence>
<dbReference type="GO" id="GO:0051240">
    <property type="term" value="P:positive regulation of multicellular organismal process"/>
    <property type="evidence" value="ECO:0007669"/>
    <property type="project" value="UniProtKB-ARBA"/>
</dbReference>
<dbReference type="FunFam" id="2.10.25.10:FF:000279">
    <property type="entry name" value="Neurogenic locus notch 1"/>
    <property type="match status" value="1"/>
</dbReference>
<dbReference type="Proteomes" id="UP000316079">
    <property type="component" value="Unassembled WGS sequence"/>
</dbReference>
<dbReference type="InterPro" id="IPR001791">
    <property type="entry name" value="Laminin_G"/>
</dbReference>
<dbReference type="PANTHER" id="PTHR45836:SF13">
    <property type="entry name" value="PROTEIN CRUMBS"/>
    <property type="match status" value="1"/>
</dbReference>
<dbReference type="FunFam" id="2.10.25.10:FF:000029">
    <property type="entry name" value="neurexin-1 isoform X1"/>
    <property type="match status" value="1"/>
</dbReference>
<feature type="domain" description="EGF-like" evidence="16">
    <location>
        <begin position="1372"/>
        <end position="1408"/>
    </location>
</feature>
<dbReference type="InterPro" id="IPR001881">
    <property type="entry name" value="EGF-like_Ca-bd_dom"/>
</dbReference>
<dbReference type="GO" id="GO:0043235">
    <property type="term" value="C:receptor complex"/>
    <property type="evidence" value="ECO:0007669"/>
    <property type="project" value="TreeGrafter"/>
</dbReference>
<dbReference type="Pfam" id="PF00008">
    <property type="entry name" value="EGF"/>
    <property type="match status" value="13"/>
</dbReference>
<evidence type="ECO:0000256" key="4">
    <source>
        <dbReference type="ARBA" id="ARBA00022692"/>
    </source>
</evidence>
<dbReference type="CDD" id="cd00054">
    <property type="entry name" value="EGF_CA"/>
    <property type="match status" value="16"/>
</dbReference>
<dbReference type="GO" id="GO:0005886">
    <property type="term" value="C:plasma membrane"/>
    <property type="evidence" value="ECO:0007669"/>
    <property type="project" value="UniProtKB-SubCell"/>
</dbReference>
<dbReference type="SUPFAM" id="SSF49899">
    <property type="entry name" value="Concanavalin A-like lectins/glucanases"/>
    <property type="match status" value="3"/>
</dbReference>
<feature type="domain" description="Laminin G" evidence="15">
    <location>
        <begin position="561"/>
        <end position="748"/>
    </location>
</feature>
<dbReference type="STRING" id="623744.A0A553Q930"/>
<feature type="disulfide bond" evidence="12">
    <location>
        <begin position="461"/>
        <end position="470"/>
    </location>
</feature>
<dbReference type="PROSITE" id="PS50025">
    <property type="entry name" value="LAM_G_DOMAIN"/>
    <property type="match status" value="3"/>
</dbReference>
<feature type="disulfide bond" evidence="12">
    <location>
        <begin position="1398"/>
        <end position="1407"/>
    </location>
</feature>
<feature type="domain" description="EGF-like" evidence="16">
    <location>
        <begin position="473"/>
        <end position="515"/>
    </location>
</feature>
<evidence type="ECO:0000313" key="18">
    <source>
        <dbReference type="Proteomes" id="UP000316079"/>
    </source>
</evidence>
<keyword evidence="7" id="KW-0106">Calcium</keyword>
<dbReference type="PROSITE" id="PS50026">
    <property type="entry name" value="EGF_3"/>
    <property type="match status" value="19"/>
</dbReference>
<dbReference type="FunFam" id="2.10.25.10:FF:000472">
    <property type="entry name" value="Uncharacterized protein, isoform A"/>
    <property type="match status" value="1"/>
</dbReference>
<evidence type="ECO:0000256" key="8">
    <source>
        <dbReference type="ARBA" id="ARBA00022989"/>
    </source>
</evidence>